<dbReference type="Gene3D" id="3.40.630.30">
    <property type="match status" value="1"/>
</dbReference>
<sequence length="213" mass="22660">MRSRRIRPLTASDLNRLPPSCLEAMPGVDAGWAEQVCGRWGACGVMTVNAGEVIGFLLLAPPDLLPKGSVFAVGASRDAAVLITGWVAEPHRGHGVGKQLVRSAAALAVRRSIRALEAFGSGAAGSNGTRAHVLLPVGWLTAVGFEVTRPHPITPRLRLELRATARWRFELSTVLGRLSGLVARPAPPEPASYEPTRFESDRTGVPTQQSHGI</sequence>
<proteinExistence type="predicted"/>
<accession>A0A7Y9I8E3</accession>
<comment type="caution">
    <text evidence="3">The sequence shown here is derived from an EMBL/GenBank/DDBJ whole genome shotgun (WGS) entry which is preliminary data.</text>
</comment>
<evidence type="ECO:0000313" key="4">
    <source>
        <dbReference type="Proteomes" id="UP000569914"/>
    </source>
</evidence>
<evidence type="ECO:0000256" key="1">
    <source>
        <dbReference type="SAM" id="MobiDB-lite"/>
    </source>
</evidence>
<name>A0A7Y9I8E3_9ACTN</name>
<gene>
    <name evidence="3" type="ORF">BKA15_003548</name>
</gene>
<organism evidence="3 4">
    <name type="scientific">Microlunatus parietis</name>
    <dbReference type="NCBI Taxonomy" id="682979"/>
    <lineage>
        <taxon>Bacteria</taxon>
        <taxon>Bacillati</taxon>
        <taxon>Actinomycetota</taxon>
        <taxon>Actinomycetes</taxon>
        <taxon>Propionibacteriales</taxon>
        <taxon>Propionibacteriaceae</taxon>
        <taxon>Microlunatus</taxon>
    </lineage>
</organism>
<dbReference type="InterPro" id="IPR000182">
    <property type="entry name" value="GNAT_dom"/>
</dbReference>
<keyword evidence="3" id="KW-0808">Transferase</keyword>
<dbReference type="InterPro" id="IPR016181">
    <property type="entry name" value="Acyl_CoA_acyltransferase"/>
</dbReference>
<dbReference type="Proteomes" id="UP000569914">
    <property type="component" value="Unassembled WGS sequence"/>
</dbReference>
<feature type="region of interest" description="Disordered" evidence="1">
    <location>
        <begin position="185"/>
        <end position="213"/>
    </location>
</feature>
<dbReference type="Pfam" id="PF00583">
    <property type="entry name" value="Acetyltransf_1"/>
    <property type="match status" value="1"/>
</dbReference>
<dbReference type="PROSITE" id="PS51186">
    <property type="entry name" value="GNAT"/>
    <property type="match status" value="1"/>
</dbReference>
<dbReference type="SUPFAM" id="SSF55729">
    <property type="entry name" value="Acyl-CoA N-acyltransferases (Nat)"/>
    <property type="match status" value="1"/>
</dbReference>
<keyword evidence="4" id="KW-1185">Reference proteome</keyword>
<dbReference type="RefSeq" id="WP_179752872.1">
    <property type="nucleotide sequence ID" value="NZ_JACCBU010000001.1"/>
</dbReference>
<dbReference type="AlphaFoldDB" id="A0A7Y9I8E3"/>
<dbReference type="GO" id="GO:0016747">
    <property type="term" value="F:acyltransferase activity, transferring groups other than amino-acyl groups"/>
    <property type="evidence" value="ECO:0007669"/>
    <property type="project" value="InterPro"/>
</dbReference>
<dbReference type="CDD" id="cd04301">
    <property type="entry name" value="NAT_SF"/>
    <property type="match status" value="1"/>
</dbReference>
<feature type="domain" description="N-acetyltransferase" evidence="2">
    <location>
        <begin position="4"/>
        <end position="164"/>
    </location>
</feature>
<evidence type="ECO:0000259" key="2">
    <source>
        <dbReference type="PROSITE" id="PS51186"/>
    </source>
</evidence>
<evidence type="ECO:0000313" key="3">
    <source>
        <dbReference type="EMBL" id="NYE72219.1"/>
    </source>
</evidence>
<protein>
    <submittedName>
        <fullName evidence="3">GNAT superfamily N-acetyltransferase</fullName>
    </submittedName>
</protein>
<dbReference type="EMBL" id="JACCBU010000001">
    <property type="protein sequence ID" value="NYE72219.1"/>
    <property type="molecule type" value="Genomic_DNA"/>
</dbReference>
<reference evidence="3 4" key="1">
    <citation type="submission" date="2020-07" db="EMBL/GenBank/DDBJ databases">
        <title>Sequencing the genomes of 1000 actinobacteria strains.</title>
        <authorList>
            <person name="Klenk H.-P."/>
        </authorList>
    </citation>
    <scope>NUCLEOTIDE SEQUENCE [LARGE SCALE GENOMIC DNA]</scope>
    <source>
        <strain evidence="3 4">DSM 22083</strain>
    </source>
</reference>